<protein>
    <recommendedName>
        <fullName evidence="3">peptide-methionine (R)-S-oxide reductase</fullName>
        <ecNumber evidence="3">1.8.4.12</ecNumber>
    </recommendedName>
</protein>
<evidence type="ECO:0000256" key="4">
    <source>
        <dbReference type="ARBA" id="ARBA00022723"/>
    </source>
</evidence>
<dbReference type="InterPro" id="IPR011057">
    <property type="entry name" value="Mss4-like_sf"/>
</dbReference>
<dbReference type="EMBL" id="JACHCF010000022">
    <property type="protein sequence ID" value="MBB5624260.1"/>
    <property type="molecule type" value="Genomic_DNA"/>
</dbReference>
<dbReference type="FunFam" id="2.170.150.20:FF:000001">
    <property type="entry name" value="Peptide methionine sulfoxide reductase MsrB"/>
    <property type="match status" value="1"/>
</dbReference>
<keyword evidence="6 10" id="KW-0560">Oxidoreductase</keyword>
<evidence type="ECO:0000259" key="9">
    <source>
        <dbReference type="PROSITE" id="PS51790"/>
    </source>
</evidence>
<dbReference type="GO" id="GO:0005737">
    <property type="term" value="C:cytoplasm"/>
    <property type="evidence" value="ECO:0007669"/>
    <property type="project" value="TreeGrafter"/>
</dbReference>
<keyword evidence="8" id="KW-0732">Signal</keyword>
<comment type="caution">
    <text evidence="10">The sequence shown here is derived from an EMBL/GenBank/DDBJ whole genome shotgun (WGS) entry which is preliminary data.</text>
</comment>
<dbReference type="EC" id="1.8.4.12" evidence="3"/>
<dbReference type="PANTHER" id="PTHR10173">
    <property type="entry name" value="METHIONINE SULFOXIDE REDUCTASE"/>
    <property type="match status" value="1"/>
</dbReference>
<dbReference type="AlphaFoldDB" id="A0A7W8YYS9"/>
<evidence type="ECO:0000313" key="10">
    <source>
        <dbReference type="EMBL" id="MBB5624260.1"/>
    </source>
</evidence>
<keyword evidence="5" id="KW-0862">Zinc</keyword>
<dbReference type="NCBIfam" id="TIGR00357">
    <property type="entry name" value="peptide-methionine (R)-S-oxide reductase MsrB"/>
    <property type="match status" value="1"/>
</dbReference>
<name>A0A7W8YYS9_9SPHI</name>
<evidence type="ECO:0000256" key="2">
    <source>
        <dbReference type="ARBA" id="ARBA00007174"/>
    </source>
</evidence>
<comment type="cofactor">
    <cofactor evidence="1">
        <name>Zn(2+)</name>
        <dbReference type="ChEBI" id="CHEBI:29105"/>
    </cofactor>
</comment>
<dbReference type="InterPro" id="IPR002579">
    <property type="entry name" value="Met_Sox_Rdtase_MsrB_dom"/>
</dbReference>
<dbReference type="GO" id="GO:0006979">
    <property type="term" value="P:response to oxidative stress"/>
    <property type="evidence" value="ECO:0007669"/>
    <property type="project" value="InterPro"/>
</dbReference>
<reference evidence="10 11" key="1">
    <citation type="submission" date="2020-08" db="EMBL/GenBank/DDBJ databases">
        <title>Genomic Encyclopedia of Type Strains, Phase IV (KMG-V): Genome sequencing to study the core and pangenomes of soil and plant-associated prokaryotes.</title>
        <authorList>
            <person name="Whitman W."/>
        </authorList>
    </citation>
    <scope>NUCLEOTIDE SEQUENCE [LARGE SCALE GENOMIC DNA]</scope>
    <source>
        <strain evidence="10 11">MP7CTX6</strain>
    </source>
</reference>
<dbReference type="SUPFAM" id="SSF51316">
    <property type="entry name" value="Mss4-like"/>
    <property type="match status" value="1"/>
</dbReference>
<dbReference type="GO" id="GO:0033743">
    <property type="term" value="F:peptide-methionine (R)-S-oxide reductase activity"/>
    <property type="evidence" value="ECO:0007669"/>
    <property type="project" value="UniProtKB-EC"/>
</dbReference>
<evidence type="ECO:0000256" key="7">
    <source>
        <dbReference type="ARBA" id="ARBA00048488"/>
    </source>
</evidence>
<evidence type="ECO:0000313" key="11">
    <source>
        <dbReference type="Proteomes" id="UP000537718"/>
    </source>
</evidence>
<evidence type="ECO:0000256" key="8">
    <source>
        <dbReference type="SAM" id="SignalP"/>
    </source>
</evidence>
<dbReference type="Gene3D" id="2.170.150.20">
    <property type="entry name" value="Peptide methionine sulfoxide reductase"/>
    <property type="match status" value="1"/>
</dbReference>
<proteinExistence type="inferred from homology"/>
<evidence type="ECO:0000256" key="1">
    <source>
        <dbReference type="ARBA" id="ARBA00001947"/>
    </source>
</evidence>
<evidence type="ECO:0000256" key="6">
    <source>
        <dbReference type="ARBA" id="ARBA00023002"/>
    </source>
</evidence>
<dbReference type="GO" id="GO:0046872">
    <property type="term" value="F:metal ion binding"/>
    <property type="evidence" value="ECO:0007669"/>
    <property type="project" value="UniProtKB-KW"/>
</dbReference>
<keyword evidence="4" id="KW-0479">Metal-binding</keyword>
<dbReference type="Proteomes" id="UP000537718">
    <property type="component" value="Unassembled WGS sequence"/>
</dbReference>
<dbReference type="PANTHER" id="PTHR10173:SF52">
    <property type="entry name" value="METHIONINE-R-SULFOXIDE REDUCTASE B1"/>
    <property type="match status" value="1"/>
</dbReference>
<feature type="chain" id="PRO_5031150490" description="peptide-methionine (R)-S-oxide reductase" evidence="8">
    <location>
        <begin position="21"/>
        <end position="169"/>
    </location>
</feature>
<organism evidence="10 11">
    <name type="scientific">Pedobacter cryoconitis</name>
    <dbReference type="NCBI Taxonomy" id="188932"/>
    <lineage>
        <taxon>Bacteria</taxon>
        <taxon>Pseudomonadati</taxon>
        <taxon>Bacteroidota</taxon>
        <taxon>Sphingobacteriia</taxon>
        <taxon>Sphingobacteriales</taxon>
        <taxon>Sphingobacteriaceae</taxon>
        <taxon>Pedobacter</taxon>
    </lineage>
</organism>
<dbReference type="InterPro" id="IPR028427">
    <property type="entry name" value="Met_Sox_Rdtase_MsrB"/>
</dbReference>
<accession>A0A7W8YYS9</accession>
<dbReference type="RefSeq" id="WP_183870303.1">
    <property type="nucleotide sequence ID" value="NZ_JACHCF010000022.1"/>
</dbReference>
<feature type="domain" description="MsrB" evidence="9">
    <location>
        <begin position="47"/>
        <end position="169"/>
    </location>
</feature>
<evidence type="ECO:0000256" key="5">
    <source>
        <dbReference type="ARBA" id="ARBA00022833"/>
    </source>
</evidence>
<comment type="catalytic activity">
    <reaction evidence="7">
        <text>L-methionyl-[protein] + [thioredoxin]-disulfide + H2O = L-methionyl-(R)-S-oxide-[protein] + [thioredoxin]-dithiol</text>
        <dbReference type="Rhea" id="RHEA:24164"/>
        <dbReference type="Rhea" id="RHEA-COMP:10698"/>
        <dbReference type="Rhea" id="RHEA-COMP:10700"/>
        <dbReference type="Rhea" id="RHEA-COMP:12313"/>
        <dbReference type="Rhea" id="RHEA-COMP:12314"/>
        <dbReference type="ChEBI" id="CHEBI:15377"/>
        <dbReference type="ChEBI" id="CHEBI:16044"/>
        <dbReference type="ChEBI" id="CHEBI:29950"/>
        <dbReference type="ChEBI" id="CHEBI:45764"/>
        <dbReference type="ChEBI" id="CHEBI:50058"/>
        <dbReference type="EC" id="1.8.4.12"/>
    </reaction>
</comment>
<feature type="signal peptide" evidence="8">
    <location>
        <begin position="1"/>
        <end position="20"/>
    </location>
</feature>
<evidence type="ECO:0000256" key="3">
    <source>
        <dbReference type="ARBA" id="ARBA00012499"/>
    </source>
</evidence>
<comment type="similarity">
    <text evidence="2">Belongs to the MsrB Met sulfoxide reductase family.</text>
</comment>
<dbReference type="GO" id="GO:0030091">
    <property type="term" value="P:protein repair"/>
    <property type="evidence" value="ECO:0007669"/>
    <property type="project" value="InterPro"/>
</dbReference>
<dbReference type="Pfam" id="PF01641">
    <property type="entry name" value="SelR"/>
    <property type="match status" value="1"/>
</dbReference>
<dbReference type="PROSITE" id="PS51790">
    <property type="entry name" value="MSRB"/>
    <property type="match status" value="1"/>
</dbReference>
<gene>
    <name evidence="10" type="ORF">HDE69_005358</name>
</gene>
<sequence length="169" mass="19274">MKSFILLSALLLFGLTGTFAQQLKSARRHVNNPYYSNTDMKRLIVSNEDWKRILAPDLYAIAREQATEKPFTGQYLNKNAMGTYYCAVCGNQLFRSGARFSSSCGWPGFFEPLHKNSVIYKEDNSHGMKRTEVRCDRCNSHLGHIFNDGPAPAYKRFCINSISLEFQPD</sequence>